<evidence type="ECO:0000256" key="1">
    <source>
        <dbReference type="ARBA" id="ARBA00004236"/>
    </source>
</evidence>
<evidence type="ECO:0000259" key="10">
    <source>
        <dbReference type="Pfam" id="PF01490"/>
    </source>
</evidence>
<keyword evidence="6 9" id="KW-1133">Transmembrane helix</keyword>
<feature type="transmembrane region" description="Helical" evidence="9">
    <location>
        <begin position="28"/>
        <end position="50"/>
    </location>
</feature>
<dbReference type="FunFam" id="1.20.1740.10:FF:000055">
    <property type="entry name" value="Amino acid permease 6"/>
    <property type="match status" value="1"/>
</dbReference>
<dbReference type="STRING" id="88036.D8RCZ3"/>
<evidence type="ECO:0000256" key="6">
    <source>
        <dbReference type="ARBA" id="ARBA00022989"/>
    </source>
</evidence>
<sequence length="470" mass="51747">MEKNWLACSIASKTYDFFFLFRCPSGTVWTASAHVITAVIGSGVLSLAWSMAQLGWAVGPPVLLAFAFVTYYTSILLADCYRSPDPVTGKRNHTYQDAVAVTLGGAKVWICGIVQYTNLVGTAIGYTITASISMVAISRSDCFHRQGHDGPCYASDYPYMVVFGAVQILLSQIPDFDRIWWLSIAAAIMSFAYSFIGLGLGMARTFEPGHSYGTATGVRIGMGGLSQTRKIWQVFQSLGNVAFAYSFSMILIEIQDTLKSPPPENKTMKKATLVGVVTTTAFYMSVGCFGYAAFGNNAPGNLLTGFGFYEPFWLIDFANACIVIHLVGAYQVYCQPVFAYVEGHARSRWPKNKFVSHYFRIPIPLLGCYKFTLLTLVWRSAFVVVTTIVSMLLPFFNDVLGLLGAISFWPLTVYFPIEMYIKQRSIVRWSPKWIGLKALDLGCLLVSVAATLGSVEGIALSLKEYAPFKS</sequence>
<dbReference type="OrthoDB" id="40134at2759"/>
<comment type="subcellular location">
    <subcellularLocation>
        <location evidence="1">Cell membrane</location>
    </subcellularLocation>
</comment>
<evidence type="ECO:0000256" key="9">
    <source>
        <dbReference type="SAM" id="Phobius"/>
    </source>
</evidence>
<keyword evidence="2" id="KW-0813">Transport</keyword>
<dbReference type="GO" id="GO:0003333">
    <property type="term" value="P:amino acid transmembrane transport"/>
    <property type="evidence" value="ECO:0000318"/>
    <property type="project" value="GO_Central"/>
</dbReference>
<proteinExistence type="inferred from homology"/>
<evidence type="ECO:0000256" key="5">
    <source>
        <dbReference type="ARBA" id="ARBA00022970"/>
    </source>
</evidence>
<keyword evidence="3" id="KW-1003">Cell membrane</keyword>
<dbReference type="HOGENOM" id="CLU_031247_4_1_1"/>
<dbReference type="Proteomes" id="UP000001514">
    <property type="component" value="Unassembled WGS sequence"/>
</dbReference>
<dbReference type="AlphaFoldDB" id="D8RCZ3"/>
<accession>D8RCZ3</accession>
<feature type="transmembrane region" description="Helical" evidence="9">
    <location>
        <begin position="273"/>
        <end position="294"/>
    </location>
</feature>
<dbReference type="eggNOG" id="KOG1303">
    <property type="taxonomic scope" value="Eukaryota"/>
</dbReference>
<dbReference type="InterPro" id="IPR013057">
    <property type="entry name" value="AA_transpt_TM"/>
</dbReference>
<evidence type="ECO:0000313" key="12">
    <source>
        <dbReference type="Proteomes" id="UP000001514"/>
    </source>
</evidence>
<evidence type="ECO:0000256" key="8">
    <source>
        <dbReference type="ARBA" id="ARBA00061463"/>
    </source>
</evidence>
<feature type="transmembrane region" description="Helical" evidence="9">
    <location>
        <begin position="179"/>
        <end position="203"/>
    </location>
</feature>
<dbReference type="OMA" id="MSTKWIC"/>
<protein>
    <recommendedName>
        <fullName evidence="10">Amino acid transporter transmembrane domain-containing protein</fullName>
    </recommendedName>
</protein>
<dbReference type="GO" id="GO:0015171">
    <property type="term" value="F:amino acid transmembrane transporter activity"/>
    <property type="evidence" value="ECO:0000318"/>
    <property type="project" value="GO_Central"/>
</dbReference>
<feature type="transmembrane region" description="Helical" evidence="9">
    <location>
        <begin position="62"/>
        <end position="81"/>
    </location>
</feature>
<evidence type="ECO:0000256" key="2">
    <source>
        <dbReference type="ARBA" id="ARBA00022448"/>
    </source>
</evidence>
<name>D8RCZ3_SELML</name>
<keyword evidence="4 9" id="KW-0812">Transmembrane</keyword>
<feature type="domain" description="Amino acid transporter transmembrane" evidence="10">
    <location>
        <begin position="26"/>
        <end position="457"/>
    </location>
</feature>
<organism evidence="12">
    <name type="scientific">Selaginella moellendorffii</name>
    <name type="common">Spikemoss</name>
    <dbReference type="NCBI Taxonomy" id="88036"/>
    <lineage>
        <taxon>Eukaryota</taxon>
        <taxon>Viridiplantae</taxon>
        <taxon>Streptophyta</taxon>
        <taxon>Embryophyta</taxon>
        <taxon>Tracheophyta</taxon>
        <taxon>Lycopodiopsida</taxon>
        <taxon>Selaginellales</taxon>
        <taxon>Selaginellaceae</taxon>
        <taxon>Selaginella</taxon>
    </lineage>
</organism>
<evidence type="ECO:0000256" key="4">
    <source>
        <dbReference type="ARBA" id="ARBA00022692"/>
    </source>
</evidence>
<dbReference type="KEGG" id="smo:SELMODRAFT_90661"/>
<keyword evidence="5" id="KW-0029">Amino-acid transport</keyword>
<evidence type="ECO:0000313" key="11">
    <source>
        <dbReference type="EMBL" id="EFJ29928.1"/>
    </source>
</evidence>
<comment type="similarity">
    <text evidence="8">Belongs to the amino acid/polyamine transporter 2 family. Amino acid/auxin permease (AAAP) (TC 2.A.18.2) subfamily.</text>
</comment>
<dbReference type="InParanoid" id="D8RCZ3"/>
<keyword evidence="7 9" id="KW-0472">Membrane</keyword>
<feature type="transmembrane region" description="Helical" evidence="9">
    <location>
        <begin position="231"/>
        <end position="252"/>
    </location>
</feature>
<keyword evidence="12" id="KW-1185">Reference proteome</keyword>
<evidence type="ECO:0000256" key="3">
    <source>
        <dbReference type="ARBA" id="ARBA00022475"/>
    </source>
</evidence>
<dbReference type="PANTHER" id="PTHR48017">
    <property type="entry name" value="OS05G0424000 PROTEIN-RELATED"/>
    <property type="match status" value="1"/>
</dbReference>
<dbReference type="Gramene" id="EFJ29928">
    <property type="protein sequence ID" value="EFJ29928"/>
    <property type="gene ID" value="SELMODRAFT_90661"/>
</dbReference>
<dbReference type="EMBL" id="GL377576">
    <property type="protein sequence ID" value="EFJ29928.1"/>
    <property type="molecule type" value="Genomic_DNA"/>
</dbReference>
<dbReference type="GO" id="GO:0005886">
    <property type="term" value="C:plasma membrane"/>
    <property type="evidence" value="ECO:0007669"/>
    <property type="project" value="UniProtKB-SubCell"/>
</dbReference>
<feature type="transmembrane region" description="Helical" evidence="9">
    <location>
        <begin position="314"/>
        <end position="341"/>
    </location>
</feature>
<gene>
    <name evidence="11" type="ORF">SELMODRAFT_90661</name>
</gene>
<dbReference type="GO" id="GO:0016020">
    <property type="term" value="C:membrane"/>
    <property type="evidence" value="ECO:0000318"/>
    <property type="project" value="GO_Central"/>
</dbReference>
<feature type="transmembrane region" description="Helical" evidence="9">
    <location>
        <begin position="399"/>
        <end position="417"/>
    </location>
</feature>
<reference evidence="11 12" key="1">
    <citation type="journal article" date="2011" name="Science">
        <title>The Selaginella genome identifies genetic changes associated with the evolution of vascular plants.</title>
        <authorList>
            <person name="Banks J.A."/>
            <person name="Nishiyama T."/>
            <person name="Hasebe M."/>
            <person name="Bowman J.L."/>
            <person name="Gribskov M."/>
            <person name="dePamphilis C."/>
            <person name="Albert V.A."/>
            <person name="Aono N."/>
            <person name="Aoyama T."/>
            <person name="Ambrose B.A."/>
            <person name="Ashton N.W."/>
            <person name="Axtell M.J."/>
            <person name="Barker E."/>
            <person name="Barker M.S."/>
            <person name="Bennetzen J.L."/>
            <person name="Bonawitz N.D."/>
            <person name="Chapple C."/>
            <person name="Cheng C."/>
            <person name="Correa L.G."/>
            <person name="Dacre M."/>
            <person name="DeBarry J."/>
            <person name="Dreyer I."/>
            <person name="Elias M."/>
            <person name="Engstrom E.M."/>
            <person name="Estelle M."/>
            <person name="Feng L."/>
            <person name="Finet C."/>
            <person name="Floyd S.K."/>
            <person name="Frommer W.B."/>
            <person name="Fujita T."/>
            <person name="Gramzow L."/>
            <person name="Gutensohn M."/>
            <person name="Harholt J."/>
            <person name="Hattori M."/>
            <person name="Heyl A."/>
            <person name="Hirai T."/>
            <person name="Hiwatashi Y."/>
            <person name="Ishikawa M."/>
            <person name="Iwata M."/>
            <person name="Karol K.G."/>
            <person name="Koehler B."/>
            <person name="Kolukisaoglu U."/>
            <person name="Kubo M."/>
            <person name="Kurata T."/>
            <person name="Lalonde S."/>
            <person name="Li K."/>
            <person name="Li Y."/>
            <person name="Litt A."/>
            <person name="Lyons E."/>
            <person name="Manning G."/>
            <person name="Maruyama T."/>
            <person name="Michael T.P."/>
            <person name="Mikami K."/>
            <person name="Miyazaki S."/>
            <person name="Morinaga S."/>
            <person name="Murata T."/>
            <person name="Mueller-Roeber B."/>
            <person name="Nelson D.R."/>
            <person name="Obara M."/>
            <person name="Oguri Y."/>
            <person name="Olmstead R.G."/>
            <person name="Onodera N."/>
            <person name="Petersen B.L."/>
            <person name="Pils B."/>
            <person name="Prigge M."/>
            <person name="Rensing S.A."/>
            <person name="Riano-Pachon D.M."/>
            <person name="Roberts A.W."/>
            <person name="Sato Y."/>
            <person name="Scheller H.V."/>
            <person name="Schulz B."/>
            <person name="Schulz C."/>
            <person name="Shakirov E.V."/>
            <person name="Shibagaki N."/>
            <person name="Shinohara N."/>
            <person name="Shippen D.E."/>
            <person name="Soerensen I."/>
            <person name="Sotooka R."/>
            <person name="Sugimoto N."/>
            <person name="Sugita M."/>
            <person name="Sumikawa N."/>
            <person name="Tanurdzic M."/>
            <person name="Theissen G."/>
            <person name="Ulvskov P."/>
            <person name="Wakazuki S."/>
            <person name="Weng J.K."/>
            <person name="Willats W.W."/>
            <person name="Wipf D."/>
            <person name="Wolf P.G."/>
            <person name="Yang L."/>
            <person name="Zimmer A.D."/>
            <person name="Zhu Q."/>
            <person name="Mitros T."/>
            <person name="Hellsten U."/>
            <person name="Loque D."/>
            <person name="Otillar R."/>
            <person name="Salamov A."/>
            <person name="Schmutz J."/>
            <person name="Shapiro H."/>
            <person name="Lindquist E."/>
            <person name="Lucas S."/>
            <person name="Rokhsar D."/>
            <person name="Grigoriev I.V."/>
        </authorList>
    </citation>
    <scope>NUCLEOTIDE SEQUENCE [LARGE SCALE GENOMIC DNA]</scope>
</reference>
<dbReference type="Pfam" id="PF01490">
    <property type="entry name" value="Aa_trans"/>
    <property type="match status" value="1"/>
</dbReference>
<evidence type="ECO:0000256" key="7">
    <source>
        <dbReference type="ARBA" id="ARBA00023136"/>
    </source>
</evidence>
<feature type="transmembrane region" description="Helical" evidence="9">
    <location>
        <begin position="438"/>
        <end position="462"/>
    </location>
</feature>
<dbReference type="FunCoup" id="D8RCZ3">
    <property type="interactions" value="10"/>
</dbReference>